<dbReference type="Proteomes" id="UP001208570">
    <property type="component" value="Unassembled WGS sequence"/>
</dbReference>
<gene>
    <name evidence="7" type="ORF">LSH36_1537g00000</name>
</gene>
<feature type="transmembrane region" description="Helical" evidence="5">
    <location>
        <begin position="182"/>
        <end position="208"/>
    </location>
</feature>
<sequence length="246" mass="28665">MLASHLSAWLIVLVTADRLIVVCFPFRSAKMSTPRSSAVTTILLLCVLILYNLHLLWTMHLHEYVHGYKQCIPQLSNDFMNGPFNYVRLASYTLIPFVLVLGMNIRIIVSICRTTENSPLNTNKIFLRTIRFVTDSNRILRNKRRLTTMLLVVGFSWLFLTLPFTVISLIKFKNSTNHRRAIIFLLKTISFLLMYLNHSCNFLLYCFVGKRIRTEFLSVLSDCKLTRQRRPITCLSKNLRTRRTSL</sequence>
<evidence type="ECO:0000256" key="1">
    <source>
        <dbReference type="ARBA" id="ARBA00004370"/>
    </source>
</evidence>
<protein>
    <recommendedName>
        <fullName evidence="6">G-protein coupled receptors family 1 profile domain-containing protein</fullName>
    </recommendedName>
</protein>
<evidence type="ECO:0000259" key="6">
    <source>
        <dbReference type="PROSITE" id="PS50262"/>
    </source>
</evidence>
<feature type="transmembrane region" description="Helical" evidence="5">
    <location>
        <begin position="38"/>
        <end position="57"/>
    </location>
</feature>
<keyword evidence="3 5" id="KW-1133">Transmembrane helix</keyword>
<evidence type="ECO:0000256" key="4">
    <source>
        <dbReference type="ARBA" id="ARBA00023136"/>
    </source>
</evidence>
<feature type="transmembrane region" description="Helical" evidence="5">
    <location>
        <begin position="6"/>
        <end position="26"/>
    </location>
</feature>
<organism evidence="7 8">
    <name type="scientific">Paralvinella palmiformis</name>
    <dbReference type="NCBI Taxonomy" id="53620"/>
    <lineage>
        <taxon>Eukaryota</taxon>
        <taxon>Metazoa</taxon>
        <taxon>Spiralia</taxon>
        <taxon>Lophotrochozoa</taxon>
        <taxon>Annelida</taxon>
        <taxon>Polychaeta</taxon>
        <taxon>Sedentaria</taxon>
        <taxon>Canalipalpata</taxon>
        <taxon>Terebellida</taxon>
        <taxon>Terebelliformia</taxon>
        <taxon>Alvinellidae</taxon>
        <taxon>Paralvinella</taxon>
    </lineage>
</organism>
<dbReference type="EMBL" id="JAODUP010001536">
    <property type="protein sequence ID" value="KAK2139963.1"/>
    <property type="molecule type" value="Genomic_DNA"/>
</dbReference>
<comment type="subcellular location">
    <subcellularLocation>
        <location evidence="1">Membrane</location>
    </subcellularLocation>
</comment>
<keyword evidence="8" id="KW-1185">Reference proteome</keyword>
<evidence type="ECO:0000256" key="5">
    <source>
        <dbReference type="SAM" id="Phobius"/>
    </source>
</evidence>
<keyword evidence="2 5" id="KW-0812">Transmembrane</keyword>
<comment type="caution">
    <text evidence="7">The sequence shown here is derived from an EMBL/GenBank/DDBJ whole genome shotgun (WGS) entry which is preliminary data.</text>
</comment>
<reference evidence="7" key="1">
    <citation type="journal article" date="2023" name="Mol. Biol. Evol.">
        <title>Third-Generation Sequencing Reveals the Adaptive Role of the Epigenome in Three Deep-Sea Polychaetes.</title>
        <authorList>
            <person name="Perez M."/>
            <person name="Aroh O."/>
            <person name="Sun Y."/>
            <person name="Lan Y."/>
            <person name="Juniper S.K."/>
            <person name="Young C.R."/>
            <person name="Angers B."/>
            <person name="Qian P.Y."/>
        </authorList>
    </citation>
    <scope>NUCLEOTIDE SEQUENCE</scope>
    <source>
        <strain evidence="7">P08H-3</strain>
    </source>
</reference>
<dbReference type="PANTHER" id="PTHR46641">
    <property type="entry name" value="FMRFAMIDE RECEPTOR-RELATED"/>
    <property type="match status" value="1"/>
</dbReference>
<proteinExistence type="predicted"/>
<dbReference type="Gene3D" id="1.20.1070.10">
    <property type="entry name" value="Rhodopsin 7-helix transmembrane proteins"/>
    <property type="match status" value="1"/>
</dbReference>
<keyword evidence="4 5" id="KW-0472">Membrane</keyword>
<feature type="domain" description="G-protein coupled receptors family 1 profile" evidence="6">
    <location>
        <begin position="1"/>
        <end position="205"/>
    </location>
</feature>
<feature type="transmembrane region" description="Helical" evidence="5">
    <location>
        <begin position="146"/>
        <end position="170"/>
    </location>
</feature>
<feature type="transmembrane region" description="Helical" evidence="5">
    <location>
        <begin position="89"/>
        <end position="109"/>
    </location>
</feature>
<dbReference type="AlphaFoldDB" id="A0AAD9ITB1"/>
<dbReference type="InterPro" id="IPR000276">
    <property type="entry name" value="GPCR_Rhodpsn"/>
</dbReference>
<evidence type="ECO:0000313" key="7">
    <source>
        <dbReference type="EMBL" id="KAK2139963.1"/>
    </source>
</evidence>
<dbReference type="GO" id="GO:0004930">
    <property type="term" value="F:G protein-coupled receptor activity"/>
    <property type="evidence" value="ECO:0007669"/>
    <property type="project" value="InterPro"/>
</dbReference>
<dbReference type="Pfam" id="PF00001">
    <property type="entry name" value="7tm_1"/>
    <property type="match status" value="1"/>
</dbReference>
<name>A0AAD9ITB1_9ANNE</name>
<dbReference type="PANTHER" id="PTHR46641:SF25">
    <property type="entry name" value="CNMAMIDE RECEPTOR-RELATED"/>
    <property type="match status" value="1"/>
</dbReference>
<dbReference type="GO" id="GO:0016020">
    <property type="term" value="C:membrane"/>
    <property type="evidence" value="ECO:0007669"/>
    <property type="project" value="UniProtKB-SubCell"/>
</dbReference>
<evidence type="ECO:0000256" key="2">
    <source>
        <dbReference type="ARBA" id="ARBA00022692"/>
    </source>
</evidence>
<evidence type="ECO:0000256" key="3">
    <source>
        <dbReference type="ARBA" id="ARBA00022989"/>
    </source>
</evidence>
<dbReference type="InterPro" id="IPR052954">
    <property type="entry name" value="GPCR-Ligand_Int"/>
</dbReference>
<dbReference type="PROSITE" id="PS50262">
    <property type="entry name" value="G_PROTEIN_RECEP_F1_2"/>
    <property type="match status" value="1"/>
</dbReference>
<evidence type="ECO:0000313" key="8">
    <source>
        <dbReference type="Proteomes" id="UP001208570"/>
    </source>
</evidence>
<accession>A0AAD9ITB1</accession>
<dbReference type="InterPro" id="IPR017452">
    <property type="entry name" value="GPCR_Rhodpsn_7TM"/>
</dbReference>
<dbReference type="SUPFAM" id="SSF81321">
    <property type="entry name" value="Family A G protein-coupled receptor-like"/>
    <property type="match status" value="1"/>
</dbReference>